<reference evidence="2 3" key="1">
    <citation type="submission" date="2019-02" db="EMBL/GenBank/DDBJ databases">
        <title>Deep-cultivation of Planctomycetes and their phenomic and genomic characterization uncovers novel biology.</title>
        <authorList>
            <person name="Wiegand S."/>
            <person name="Jogler M."/>
            <person name="Boedeker C."/>
            <person name="Pinto D."/>
            <person name="Vollmers J."/>
            <person name="Rivas-Marin E."/>
            <person name="Kohn T."/>
            <person name="Peeters S.H."/>
            <person name="Heuer A."/>
            <person name="Rast P."/>
            <person name="Oberbeckmann S."/>
            <person name="Bunk B."/>
            <person name="Jeske O."/>
            <person name="Meyerdierks A."/>
            <person name="Storesund J.E."/>
            <person name="Kallscheuer N."/>
            <person name="Luecker S."/>
            <person name="Lage O.M."/>
            <person name="Pohl T."/>
            <person name="Merkel B.J."/>
            <person name="Hornburger P."/>
            <person name="Mueller R.-W."/>
            <person name="Bruemmer F."/>
            <person name="Labrenz M."/>
            <person name="Spormann A.M."/>
            <person name="Op Den Camp H."/>
            <person name="Overmann J."/>
            <person name="Amann R."/>
            <person name="Jetten M.S.M."/>
            <person name="Mascher T."/>
            <person name="Medema M.H."/>
            <person name="Devos D.P."/>
            <person name="Kaster A.-K."/>
            <person name="Ovreas L."/>
            <person name="Rohde M."/>
            <person name="Galperin M.Y."/>
            <person name="Jogler C."/>
        </authorList>
    </citation>
    <scope>NUCLEOTIDE SEQUENCE [LARGE SCALE GENOMIC DNA]</scope>
    <source>
        <strain evidence="2 3">CA54</strain>
    </source>
</reference>
<dbReference type="EMBL" id="SJPP01000002">
    <property type="protein sequence ID" value="TWU09168.1"/>
    <property type="molecule type" value="Genomic_DNA"/>
</dbReference>
<evidence type="ECO:0000313" key="2">
    <source>
        <dbReference type="EMBL" id="TWU09168.1"/>
    </source>
</evidence>
<gene>
    <name evidence="2" type="ORF">CA54_44080</name>
</gene>
<name>A0A5C6BB13_9PLAN</name>
<keyword evidence="3" id="KW-1185">Reference proteome</keyword>
<proteinExistence type="predicted"/>
<evidence type="ECO:0000256" key="1">
    <source>
        <dbReference type="SAM" id="MobiDB-lite"/>
    </source>
</evidence>
<protein>
    <submittedName>
        <fullName evidence="2">Uncharacterized protein</fullName>
    </submittedName>
</protein>
<evidence type="ECO:0000313" key="3">
    <source>
        <dbReference type="Proteomes" id="UP000320735"/>
    </source>
</evidence>
<dbReference type="Proteomes" id="UP000320735">
    <property type="component" value="Unassembled WGS sequence"/>
</dbReference>
<dbReference type="RefSeq" id="WP_197532671.1">
    <property type="nucleotide sequence ID" value="NZ_SJPP01000002.1"/>
</dbReference>
<dbReference type="AlphaFoldDB" id="A0A5C6BB13"/>
<organism evidence="2 3">
    <name type="scientific">Symmachiella macrocystis</name>
    <dbReference type="NCBI Taxonomy" id="2527985"/>
    <lineage>
        <taxon>Bacteria</taxon>
        <taxon>Pseudomonadati</taxon>
        <taxon>Planctomycetota</taxon>
        <taxon>Planctomycetia</taxon>
        <taxon>Planctomycetales</taxon>
        <taxon>Planctomycetaceae</taxon>
        <taxon>Symmachiella</taxon>
    </lineage>
</organism>
<comment type="caution">
    <text evidence="2">The sequence shown here is derived from an EMBL/GenBank/DDBJ whole genome shotgun (WGS) entry which is preliminary data.</text>
</comment>
<feature type="region of interest" description="Disordered" evidence="1">
    <location>
        <begin position="39"/>
        <end position="58"/>
    </location>
</feature>
<sequence>MQEISLELSIGDAVQIGNRILFVVDIKDDAICLDLNEVNDDQSTGTAGFNDRGKLPPR</sequence>
<accession>A0A5C6BB13</accession>